<sequence length="590" mass="67015">MSRLSQSPTINIPQSTSLPMDTLRAKLQVRNNTNIQESVDHCRERLRLLQSERSEKNLRTKKTREEDELPRYVKTLDFVKDTKFITADEFFEHPPAENSRIVIVGSTKDAVRVLQSGPLRHFILVPAELNETDESPWTIEKHLDLIECNGGIVEYHDFFNLPDMKHGGLVSDLASNFRKTFQDPMRKVNLLGFKGSHHINTVGNKIFNSPEIRNKYNGLGLEYFTGSSELQRWLRLKKTPESMRNQITNSQFFRLLANTGVFSRAHIDRGGVETIITCQAGKKAWIAASSQTRDVIEKFAENYDSIESSTEESRLVFGDIMMGIYLEENDTLIQPSATIHAPYTIEHCSIVGGMVIDHRKLPDQIWQTKSECLKPHITNEDVAPEFAEKMMALLHHWSRNLDSDNFPPRRLFQDALRDFQREYACLPANVWNVGLIVIGDVKVPARGNWSTYLDSVVHEQSTIATVFTVELASIVCARQVAVGRLGITATPMTIRTCKLMESLRVEQSRWKNALDKWEETTFPRGGSVALLSLIISRDIESPDDQTLTGPGPTVTGESLIVDVQRLDKQELDYIFVECWSIVLTTPNRGD</sequence>
<dbReference type="Gene3D" id="2.60.120.650">
    <property type="entry name" value="Cupin"/>
    <property type="match status" value="1"/>
</dbReference>
<keyword evidence="2" id="KW-1185">Reference proteome</keyword>
<protein>
    <recommendedName>
        <fullName evidence="3">JmjC domain-containing protein</fullName>
    </recommendedName>
</protein>
<accession>A0A6A6UKQ3</accession>
<organism evidence="1 2">
    <name type="scientific">Microthyrium microscopicum</name>
    <dbReference type="NCBI Taxonomy" id="703497"/>
    <lineage>
        <taxon>Eukaryota</taxon>
        <taxon>Fungi</taxon>
        <taxon>Dikarya</taxon>
        <taxon>Ascomycota</taxon>
        <taxon>Pezizomycotina</taxon>
        <taxon>Dothideomycetes</taxon>
        <taxon>Dothideomycetes incertae sedis</taxon>
        <taxon>Microthyriales</taxon>
        <taxon>Microthyriaceae</taxon>
        <taxon>Microthyrium</taxon>
    </lineage>
</organism>
<dbReference type="AlphaFoldDB" id="A0A6A6UKQ3"/>
<evidence type="ECO:0000313" key="2">
    <source>
        <dbReference type="Proteomes" id="UP000799302"/>
    </source>
</evidence>
<gene>
    <name evidence="1" type="ORF">BT63DRAFT_409924</name>
</gene>
<evidence type="ECO:0000313" key="1">
    <source>
        <dbReference type="EMBL" id="KAF2672855.1"/>
    </source>
</evidence>
<dbReference type="Proteomes" id="UP000799302">
    <property type="component" value="Unassembled WGS sequence"/>
</dbReference>
<dbReference type="OrthoDB" id="4161428at2759"/>
<evidence type="ECO:0008006" key="3">
    <source>
        <dbReference type="Google" id="ProtNLM"/>
    </source>
</evidence>
<dbReference type="EMBL" id="MU004231">
    <property type="protein sequence ID" value="KAF2672855.1"/>
    <property type="molecule type" value="Genomic_DNA"/>
</dbReference>
<proteinExistence type="predicted"/>
<name>A0A6A6UKQ3_9PEZI</name>
<reference evidence="1" key="1">
    <citation type="journal article" date="2020" name="Stud. Mycol.">
        <title>101 Dothideomycetes genomes: a test case for predicting lifestyles and emergence of pathogens.</title>
        <authorList>
            <person name="Haridas S."/>
            <person name="Albert R."/>
            <person name="Binder M."/>
            <person name="Bloem J."/>
            <person name="Labutti K."/>
            <person name="Salamov A."/>
            <person name="Andreopoulos B."/>
            <person name="Baker S."/>
            <person name="Barry K."/>
            <person name="Bills G."/>
            <person name="Bluhm B."/>
            <person name="Cannon C."/>
            <person name="Castanera R."/>
            <person name="Culley D."/>
            <person name="Daum C."/>
            <person name="Ezra D."/>
            <person name="Gonzalez J."/>
            <person name="Henrissat B."/>
            <person name="Kuo A."/>
            <person name="Liang C."/>
            <person name="Lipzen A."/>
            <person name="Lutzoni F."/>
            <person name="Magnuson J."/>
            <person name="Mondo S."/>
            <person name="Nolan M."/>
            <person name="Ohm R."/>
            <person name="Pangilinan J."/>
            <person name="Park H.-J."/>
            <person name="Ramirez L."/>
            <person name="Alfaro M."/>
            <person name="Sun H."/>
            <person name="Tritt A."/>
            <person name="Yoshinaga Y."/>
            <person name="Zwiers L.-H."/>
            <person name="Turgeon B."/>
            <person name="Goodwin S."/>
            <person name="Spatafora J."/>
            <person name="Crous P."/>
            <person name="Grigoriev I."/>
        </authorList>
    </citation>
    <scope>NUCLEOTIDE SEQUENCE</scope>
    <source>
        <strain evidence="1">CBS 115976</strain>
    </source>
</reference>